<dbReference type="EMBL" id="SWLB01000011">
    <property type="protein sequence ID" value="KAF3332800.1"/>
    <property type="molecule type" value="Genomic_DNA"/>
</dbReference>
<proteinExistence type="inferred from homology"/>
<accession>A0A833QUA6</accession>
<evidence type="ECO:0000313" key="4">
    <source>
        <dbReference type="Proteomes" id="UP000623129"/>
    </source>
</evidence>
<dbReference type="InterPro" id="IPR036291">
    <property type="entry name" value="NAD(P)-bd_dom_sf"/>
</dbReference>
<dbReference type="Pfam" id="PF05368">
    <property type="entry name" value="NmrA"/>
    <property type="match status" value="2"/>
</dbReference>
<dbReference type="Gene3D" id="3.90.25.10">
    <property type="entry name" value="UDP-galactose 4-epimerase, domain 1"/>
    <property type="match status" value="1"/>
</dbReference>
<name>A0A833QUA6_9POAL</name>
<comment type="similarity">
    <text evidence="1">Belongs to the NmrA-type oxidoreductase family. Isoflavone reductase subfamily.</text>
</comment>
<dbReference type="InterPro" id="IPR050608">
    <property type="entry name" value="NmrA-type/Isoflavone_red_sf"/>
</dbReference>
<dbReference type="PANTHER" id="PTHR43349:SF35">
    <property type="entry name" value="PHENYLCOUMARAN BENZYLIC ETHER REDUCTASE 1"/>
    <property type="match status" value="1"/>
</dbReference>
<dbReference type="Proteomes" id="UP000623129">
    <property type="component" value="Unassembled WGS sequence"/>
</dbReference>
<feature type="domain" description="NmrA-like" evidence="2">
    <location>
        <begin position="160"/>
        <end position="329"/>
    </location>
</feature>
<sequence>MALLEPKSKVLMIGALEHVGKYLTIASVMLGHFTLVLLPNIRNGDPAQNQIIEYFENIGVAFIKGDIDNHSRLVQAIRAVDVVISAAGGNRFSIEGQKTTVSTNKKLKLVGTTLHRAPSLNSNKWQSWVKLAEVYPVGVIDVDRTHVLPEAERKLEEYRQMRRLKDQSGVPYNHVVGGFFAGEILGRFNSQQSQLSLPLKIPLFGNGNSKVVFSVEMDVGRYTILGADDPRTLFKTLYIRPPENVISLNELVSLWESKINRFWERIYIPSEAFMKLYNEAQPKEKIVLALMHSAFIRGDQTNYDIDPSFGVEASQLYPHVKYTTMNEYLNRFLPE</sequence>
<dbReference type="SUPFAM" id="SSF51735">
    <property type="entry name" value="NAD(P)-binding Rossmann-fold domains"/>
    <property type="match status" value="1"/>
</dbReference>
<organism evidence="3 4">
    <name type="scientific">Carex littledalei</name>
    <dbReference type="NCBI Taxonomy" id="544730"/>
    <lineage>
        <taxon>Eukaryota</taxon>
        <taxon>Viridiplantae</taxon>
        <taxon>Streptophyta</taxon>
        <taxon>Embryophyta</taxon>
        <taxon>Tracheophyta</taxon>
        <taxon>Spermatophyta</taxon>
        <taxon>Magnoliopsida</taxon>
        <taxon>Liliopsida</taxon>
        <taxon>Poales</taxon>
        <taxon>Cyperaceae</taxon>
        <taxon>Cyperoideae</taxon>
        <taxon>Cariceae</taxon>
        <taxon>Carex</taxon>
        <taxon>Carex subgen. Euthyceras</taxon>
    </lineage>
</organism>
<evidence type="ECO:0000259" key="2">
    <source>
        <dbReference type="Pfam" id="PF05368"/>
    </source>
</evidence>
<protein>
    <submittedName>
        <fullName evidence="3">Isoflavone reductase-like protein</fullName>
    </submittedName>
</protein>
<evidence type="ECO:0000313" key="3">
    <source>
        <dbReference type="EMBL" id="KAF3332800.1"/>
    </source>
</evidence>
<gene>
    <name evidence="3" type="ORF">FCM35_KLT02377</name>
</gene>
<keyword evidence="4" id="KW-1185">Reference proteome</keyword>
<evidence type="ECO:0000256" key="1">
    <source>
        <dbReference type="ARBA" id="ARBA00005725"/>
    </source>
</evidence>
<dbReference type="OrthoDB" id="419598at2759"/>
<reference evidence="3" key="1">
    <citation type="submission" date="2020-01" db="EMBL/GenBank/DDBJ databases">
        <title>Genome sequence of Kobresia littledalei, the first chromosome-level genome in the family Cyperaceae.</title>
        <authorList>
            <person name="Qu G."/>
        </authorList>
    </citation>
    <scope>NUCLEOTIDE SEQUENCE</scope>
    <source>
        <strain evidence="3">C.B.Clarke</strain>
        <tissue evidence="3">Leaf</tissue>
    </source>
</reference>
<dbReference type="AlphaFoldDB" id="A0A833QUA6"/>
<feature type="domain" description="NmrA-like" evidence="2">
    <location>
        <begin position="7"/>
        <end position="105"/>
    </location>
</feature>
<dbReference type="InterPro" id="IPR008030">
    <property type="entry name" value="NmrA-like"/>
</dbReference>
<comment type="caution">
    <text evidence="3">The sequence shown here is derived from an EMBL/GenBank/DDBJ whole genome shotgun (WGS) entry which is preliminary data.</text>
</comment>
<dbReference type="PANTHER" id="PTHR43349">
    <property type="entry name" value="PINORESINOL REDUCTASE-RELATED"/>
    <property type="match status" value="1"/>
</dbReference>
<dbReference type="Gene3D" id="3.40.50.720">
    <property type="entry name" value="NAD(P)-binding Rossmann-like Domain"/>
    <property type="match status" value="1"/>
</dbReference>